<organism evidence="1 2">
    <name type="scientific">Brachionus plicatilis</name>
    <name type="common">Marine rotifer</name>
    <name type="synonym">Brachionus muelleri</name>
    <dbReference type="NCBI Taxonomy" id="10195"/>
    <lineage>
        <taxon>Eukaryota</taxon>
        <taxon>Metazoa</taxon>
        <taxon>Spiralia</taxon>
        <taxon>Gnathifera</taxon>
        <taxon>Rotifera</taxon>
        <taxon>Eurotatoria</taxon>
        <taxon>Monogononta</taxon>
        <taxon>Pseudotrocha</taxon>
        <taxon>Ploima</taxon>
        <taxon>Brachionidae</taxon>
        <taxon>Brachionus</taxon>
    </lineage>
</organism>
<dbReference type="Proteomes" id="UP000276133">
    <property type="component" value="Unassembled WGS sequence"/>
</dbReference>
<evidence type="ECO:0000313" key="2">
    <source>
        <dbReference type="Proteomes" id="UP000276133"/>
    </source>
</evidence>
<dbReference type="EMBL" id="REGN01011069">
    <property type="protein sequence ID" value="RMZ97951.1"/>
    <property type="molecule type" value="Genomic_DNA"/>
</dbReference>
<sequence length="83" mass="9825">MIPPTILCAKKPSINLNKSKQENPPVYLRFNSKEYNIFDEWLIKINNQFKSENREILLFFDNFSSQDWTGLVLLLCKIHLPRA</sequence>
<comment type="caution">
    <text evidence="1">The sequence shown here is derived from an EMBL/GenBank/DDBJ whole genome shotgun (WGS) entry which is preliminary data.</text>
</comment>
<name>A0A3M7PFS4_BRAPC</name>
<dbReference type="AlphaFoldDB" id="A0A3M7PFS4"/>
<proteinExistence type="predicted"/>
<evidence type="ECO:0000313" key="1">
    <source>
        <dbReference type="EMBL" id="RMZ97951.1"/>
    </source>
</evidence>
<gene>
    <name evidence="1" type="ORF">BpHYR1_004160</name>
</gene>
<protein>
    <submittedName>
        <fullName evidence="1">Uncharacterized protein</fullName>
    </submittedName>
</protein>
<accession>A0A3M7PFS4</accession>
<keyword evidence="2" id="KW-1185">Reference proteome</keyword>
<reference evidence="1 2" key="1">
    <citation type="journal article" date="2018" name="Sci. Rep.">
        <title>Genomic signatures of local adaptation to the degree of environmental predictability in rotifers.</title>
        <authorList>
            <person name="Franch-Gras L."/>
            <person name="Hahn C."/>
            <person name="Garcia-Roger E.M."/>
            <person name="Carmona M.J."/>
            <person name="Serra M."/>
            <person name="Gomez A."/>
        </authorList>
    </citation>
    <scope>NUCLEOTIDE SEQUENCE [LARGE SCALE GENOMIC DNA]</scope>
    <source>
        <strain evidence="1">HYR1</strain>
    </source>
</reference>